<dbReference type="AlphaFoldDB" id="A0A1Y5NZR5"/>
<protein>
    <submittedName>
        <fullName evidence="1">Uncharacterized protein</fullName>
    </submittedName>
</protein>
<organism evidence="1">
    <name type="scientific">uncultured Microbacterium sp</name>
    <dbReference type="NCBI Taxonomy" id="191216"/>
    <lineage>
        <taxon>Bacteria</taxon>
        <taxon>Bacillati</taxon>
        <taxon>Actinomycetota</taxon>
        <taxon>Actinomycetes</taxon>
        <taxon>Micrococcales</taxon>
        <taxon>Microbacteriaceae</taxon>
        <taxon>Microbacterium</taxon>
        <taxon>environmental samples</taxon>
    </lineage>
</organism>
<sequence>MDRTSEWRIDDAAAYDAVRSTAVVIAARLARQGDAESAHRILGSVAALDGFDRATVDEFAENLAASQLGSSRG</sequence>
<evidence type="ECO:0000313" key="1">
    <source>
        <dbReference type="EMBL" id="SBS71896.1"/>
    </source>
</evidence>
<gene>
    <name evidence="1" type="ORF">MIPYR_20285</name>
</gene>
<dbReference type="EMBL" id="FLQR01000006">
    <property type="protein sequence ID" value="SBS71896.1"/>
    <property type="molecule type" value="Genomic_DNA"/>
</dbReference>
<proteinExistence type="predicted"/>
<name>A0A1Y5NZR5_9MICO</name>
<reference evidence="1" key="1">
    <citation type="submission" date="2016-03" db="EMBL/GenBank/DDBJ databases">
        <authorList>
            <person name="Ploux O."/>
        </authorList>
    </citation>
    <scope>NUCLEOTIDE SEQUENCE</scope>
    <source>
        <strain evidence="1">UC1</strain>
    </source>
</reference>
<accession>A0A1Y5NZR5</accession>